<dbReference type="Pfam" id="PF00311">
    <property type="entry name" value="PEPcase"/>
    <property type="match status" value="1"/>
</dbReference>
<name>A0ABQ6HVQ2_9MICO</name>
<evidence type="ECO:0000256" key="3">
    <source>
        <dbReference type="SAM" id="MobiDB-lite"/>
    </source>
</evidence>
<dbReference type="InterPro" id="IPR021135">
    <property type="entry name" value="PEP_COase"/>
</dbReference>
<dbReference type="PANTHER" id="PTHR30523:SF6">
    <property type="entry name" value="PHOSPHOENOLPYRUVATE CARBOXYLASE"/>
    <property type="match status" value="1"/>
</dbReference>
<evidence type="ECO:0000313" key="5">
    <source>
        <dbReference type="Proteomes" id="UP001157091"/>
    </source>
</evidence>
<accession>A0ABQ6HVQ2</accession>
<comment type="function">
    <text evidence="1">Forms oxaloacetate, a four-carbon dicarboxylic acid source for the tricarboxylic acid cycle.</text>
</comment>
<dbReference type="SUPFAM" id="SSF51621">
    <property type="entry name" value="Phosphoenolpyruvate/pyruvate domain"/>
    <property type="match status" value="1"/>
</dbReference>
<proteinExistence type="predicted"/>
<dbReference type="PANTHER" id="PTHR30523">
    <property type="entry name" value="PHOSPHOENOLPYRUVATE CARBOXYLASE"/>
    <property type="match status" value="1"/>
</dbReference>
<comment type="caution">
    <text evidence="4">The sequence shown here is derived from an EMBL/GenBank/DDBJ whole genome shotgun (WGS) entry which is preliminary data.</text>
</comment>
<evidence type="ECO:0000313" key="4">
    <source>
        <dbReference type="EMBL" id="GMA22482.1"/>
    </source>
</evidence>
<dbReference type="InterPro" id="IPR015813">
    <property type="entry name" value="Pyrv/PenolPyrv_kinase-like_dom"/>
</dbReference>
<sequence>MLAVFRAIVDVQARYGLLASRRYIVSFTQSSADLANVYTLAEHAVGPDGTPPVIDVIPLFETFADLEASPRILGEIIHDPRVEKRLAQTDRRMEVMLAYSDSSKDVGPVSATLELYTAQSRIVAWAEENHIELTLFHGRGGAVGRGGGPANRAVLAQPRARSRAGSSSPSRARSSRPATATR</sequence>
<feature type="region of interest" description="Disordered" evidence="3">
    <location>
        <begin position="147"/>
        <end position="182"/>
    </location>
</feature>
<reference evidence="5" key="1">
    <citation type="journal article" date="2019" name="Int. J. Syst. Evol. Microbiol.">
        <title>The Global Catalogue of Microorganisms (GCM) 10K type strain sequencing project: providing services to taxonomists for standard genome sequencing and annotation.</title>
        <authorList>
            <consortium name="The Broad Institute Genomics Platform"/>
            <consortium name="The Broad Institute Genome Sequencing Center for Infectious Disease"/>
            <person name="Wu L."/>
            <person name="Ma J."/>
        </authorList>
    </citation>
    <scope>NUCLEOTIDE SEQUENCE [LARGE SCALE GENOMIC DNA]</scope>
    <source>
        <strain evidence="5">NBRC 106348</strain>
    </source>
</reference>
<feature type="compositionally biased region" description="Low complexity" evidence="3">
    <location>
        <begin position="163"/>
        <end position="182"/>
    </location>
</feature>
<evidence type="ECO:0000256" key="1">
    <source>
        <dbReference type="ARBA" id="ARBA00003670"/>
    </source>
</evidence>
<dbReference type="Proteomes" id="UP001157091">
    <property type="component" value="Unassembled WGS sequence"/>
</dbReference>
<protein>
    <recommendedName>
        <fullName evidence="2">Phosphoenolpyruvate carboxylase</fullName>
    </recommendedName>
</protein>
<dbReference type="EMBL" id="BSUK01000001">
    <property type="protein sequence ID" value="GMA22482.1"/>
    <property type="molecule type" value="Genomic_DNA"/>
</dbReference>
<keyword evidence="5" id="KW-1185">Reference proteome</keyword>
<gene>
    <name evidence="4" type="ORF">GCM10025864_02410</name>
</gene>
<evidence type="ECO:0000256" key="2">
    <source>
        <dbReference type="ARBA" id="ARBA00022419"/>
    </source>
</evidence>
<organism evidence="4 5">
    <name type="scientific">Luteimicrobium album</name>
    <dbReference type="NCBI Taxonomy" id="1054550"/>
    <lineage>
        <taxon>Bacteria</taxon>
        <taxon>Bacillati</taxon>
        <taxon>Actinomycetota</taxon>
        <taxon>Actinomycetes</taxon>
        <taxon>Micrococcales</taxon>
        <taxon>Luteimicrobium</taxon>
    </lineage>
</organism>
<dbReference type="PRINTS" id="PR00150">
    <property type="entry name" value="PEPCARBXLASE"/>
</dbReference>